<feature type="transmembrane region" description="Helical" evidence="6">
    <location>
        <begin position="81"/>
        <end position="99"/>
    </location>
</feature>
<organism evidence="7 8">
    <name type="scientific">Adineta steineri</name>
    <dbReference type="NCBI Taxonomy" id="433720"/>
    <lineage>
        <taxon>Eukaryota</taxon>
        <taxon>Metazoa</taxon>
        <taxon>Spiralia</taxon>
        <taxon>Gnathifera</taxon>
        <taxon>Rotifera</taxon>
        <taxon>Eurotatoria</taxon>
        <taxon>Bdelloidea</taxon>
        <taxon>Adinetida</taxon>
        <taxon>Adinetidae</taxon>
        <taxon>Adineta</taxon>
    </lineage>
</organism>
<evidence type="ECO:0000256" key="5">
    <source>
        <dbReference type="ARBA" id="ARBA00023136"/>
    </source>
</evidence>
<dbReference type="SUPFAM" id="SSF52047">
    <property type="entry name" value="RNI-like"/>
    <property type="match status" value="1"/>
</dbReference>
<feature type="transmembrane region" description="Helical" evidence="6">
    <location>
        <begin position="50"/>
        <end position="69"/>
    </location>
</feature>
<dbReference type="Gene3D" id="1.20.1250.20">
    <property type="entry name" value="MFS general substrate transporter like domains"/>
    <property type="match status" value="1"/>
</dbReference>
<evidence type="ECO:0000256" key="3">
    <source>
        <dbReference type="ARBA" id="ARBA00022692"/>
    </source>
</evidence>
<protein>
    <submittedName>
        <fullName evidence="7">Uncharacterized protein</fullName>
    </submittedName>
</protein>
<evidence type="ECO:0000313" key="8">
    <source>
        <dbReference type="Proteomes" id="UP000663845"/>
    </source>
</evidence>
<evidence type="ECO:0000256" key="4">
    <source>
        <dbReference type="ARBA" id="ARBA00022989"/>
    </source>
</evidence>
<evidence type="ECO:0000256" key="2">
    <source>
        <dbReference type="ARBA" id="ARBA00009172"/>
    </source>
</evidence>
<evidence type="ECO:0000256" key="6">
    <source>
        <dbReference type="SAM" id="Phobius"/>
    </source>
</evidence>
<comment type="caution">
    <text evidence="7">The sequence shown here is derived from an EMBL/GenBank/DDBJ whole genome shotgun (WGS) entry which is preliminary data.</text>
</comment>
<dbReference type="PANTHER" id="PTHR19444:SF13">
    <property type="entry name" value="PROTEIN UNC-93 HOMOLOG A"/>
    <property type="match status" value="1"/>
</dbReference>
<dbReference type="GO" id="GO:0016020">
    <property type="term" value="C:membrane"/>
    <property type="evidence" value="ECO:0007669"/>
    <property type="project" value="UniProtKB-SubCell"/>
</dbReference>
<dbReference type="InterPro" id="IPR010291">
    <property type="entry name" value="Ion_channel_UNC-93"/>
</dbReference>
<dbReference type="Proteomes" id="UP000663845">
    <property type="component" value="Unassembled WGS sequence"/>
</dbReference>
<evidence type="ECO:0000256" key="1">
    <source>
        <dbReference type="ARBA" id="ARBA00004141"/>
    </source>
</evidence>
<dbReference type="InterPro" id="IPR036259">
    <property type="entry name" value="MFS_trans_sf"/>
</dbReference>
<dbReference type="Pfam" id="PF05978">
    <property type="entry name" value="UNC-93"/>
    <property type="match status" value="1"/>
</dbReference>
<feature type="transmembrane region" description="Helical" evidence="6">
    <location>
        <begin position="356"/>
        <end position="374"/>
    </location>
</feature>
<dbReference type="SUPFAM" id="SSF103473">
    <property type="entry name" value="MFS general substrate transporter"/>
    <property type="match status" value="1"/>
</dbReference>
<gene>
    <name evidence="7" type="ORF">JYZ213_LOCUS32883</name>
</gene>
<reference evidence="7" key="1">
    <citation type="submission" date="2021-02" db="EMBL/GenBank/DDBJ databases">
        <authorList>
            <person name="Nowell W R."/>
        </authorList>
    </citation>
    <scope>NUCLEOTIDE SEQUENCE</scope>
</reference>
<feature type="transmembrane region" description="Helical" evidence="6">
    <location>
        <begin position="330"/>
        <end position="350"/>
    </location>
</feature>
<dbReference type="Gene3D" id="3.80.10.10">
    <property type="entry name" value="Ribonuclease Inhibitor"/>
    <property type="match status" value="2"/>
</dbReference>
<feature type="transmembrane region" description="Helical" evidence="6">
    <location>
        <begin position="299"/>
        <end position="323"/>
    </location>
</feature>
<dbReference type="Pfam" id="PF13516">
    <property type="entry name" value="LRR_6"/>
    <property type="match status" value="7"/>
</dbReference>
<evidence type="ECO:0000313" key="7">
    <source>
        <dbReference type="EMBL" id="CAF1311532.1"/>
    </source>
</evidence>
<feature type="transmembrane region" description="Helical" evidence="6">
    <location>
        <begin position="105"/>
        <end position="127"/>
    </location>
</feature>
<proteinExistence type="inferred from homology"/>
<comment type="subcellular location">
    <subcellularLocation>
        <location evidence="1">Membrane</location>
        <topology evidence="1">Multi-pass membrane protein</topology>
    </subcellularLocation>
</comment>
<comment type="similarity">
    <text evidence="2">Belongs to the unc-93 family.</text>
</comment>
<sequence>MINNDENDCEPSNVRRKTNFTILCITFILVYTSFNAVTNLQSSIHEDTSVGYYSLAILSGCTVLSCLFFTNPLIFLCGYKWTIVLAQFGFLIYTAANIYPKVWLIYPASVICGLFKAGFWTALSAYVSDLSIGKQVGPDTKAVINKYFGIFFATFQSGQIWGNLISYMVLRNSSSTVAMANHSSELQCGAQFAEYKQKGMNRSIVVNSSTAYILYGVFMGLIVLSIILIILMLDQKRKWKRATVKDLLIDSRHFIISTFKQMKYLKQLLILPLAFWIGTFLGFVFAIFTSSFITCTLGLPFVGLIMITYGITASIFSVVVGCLGKYNLRVPCYIFAAILCYASYLVMLLWKPVPSQAYVLFILAGMLGIASAIWDPIEAALYGILFVGQEEAAYSNLWLGQNIGYFVTITTLNLRWYEIRGIGTQHLANVLRNNTTLTTLNLGLNKIGDVGAQHLADVLRTNTKLTALNLFYNQIGDVGAHHLTDVLRANTILTTLNLDRNKIGAAGAQHIADELQNNTTLATLNLKHNQIGDIGAQHLADALRTNTTLTILNLERNQIEDVGVQHLADALRTNTTLTTLNLGLNVIGNIGAQHLADVLRTNTTLTTLNLENNHIEAVGGQHLVDALRNNTVTVIFFVIYSNYSSTLFHTDANHVKSQRQLDQ</sequence>
<dbReference type="EMBL" id="CAJNOG010000602">
    <property type="protein sequence ID" value="CAF1311532.1"/>
    <property type="molecule type" value="Genomic_DNA"/>
</dbReference>
<feature type="transmembrane region" description="Helical" evidence="6">
    <location>
        <begin position="20"/>
        <end position="38"/>
    </location>
</feature>
<dbReference type="AlphaFoldDB" id="A0A815EGG3"/>
<dbReference type="InterPro" id="IPR032675">
    <property type="entry name" value="LRR_dom_sf"/>
</dbReference>
<dbReference type="InterPro" id="IPR051951">
    <property type="entry name" value="UNC-93_regulatory"/>
</dbReference>
<feature type="transmembrane region" description="Helical" evidence="6">
    <location>
        <begin position="268"/>
        <end position="293"/>
    </location>
</feature>
<keyword evidence="5 6" id="KW-0472">Membrane</keyword>
<keyword evidence="3 6" id="KW-0812">Transmembrane</keyword>
<name>A0A815EGG3_9BILA</name>
<accession>A0A815EGG3</accession>
<dbReference type="PANTHER" id="PTHR19444">
    <property type="entry name" value="UNC-93 RELATED"/>
    <property type="match status" value="1"/>
</dbReference>
<keyword evidence="4 6" id="KW-1133">Transmembrane helix</keyword>
<feature type="transmembrane region" description="Helical" evidence="6">
    <location>
        <begin position="212"/>
        <end position="233"/>
    </location>
</feature>
<dbReference type="SMART" id="SM00368">
    <property type="entry name" value="LRR_RI"/>
    <property type="match status" value="7"/>
</dbReference>
<feature type="transmembrane region" description="Helical" evidence="6">
    <location>
        <begin position="147"/>
        <end position="170"/>
    </location>
</feature>
<dbReference type="InterPro" id="IPR001611">
    <property type="entry name" value="Leu-rich_rpt"/>
</dbReference>